<keyword evidence="3" id="KW-1185">Reference proteome</keyword>
<organism evidence="2 3">
    <name type="scientific">Croceibacter atlanticus (strain ATCC BAA-628 / JCM 21780 / CIP 108009 / IAM 15332 / KCTC 12090 / HTCC2559)</name>
    <dbReference type="NCBI Taxonomy" id="216432"/>
    <lineage>
        <taxon>Bacteria</taxon>
        <taxon>Pseudomonadati</taxon>
        <taxon>Bacteroidota</taxon>
        <taxon>Flavobacteriia</taxon>
        <taxon>Flavobacteriales</taxon>
        <taxon>Flavobacteriaceae</taxon>
        <taxon>Croceibacter</taxon>
    </lineage>
</organism>
<dbReference type="HOGENOM" id="CLU_123905_1_0_10"/>
<dbReference type="Proteomes" id="UP000002297">
    <property type="component" value="Chromosome"/>
</dbReference>
<reference evidence="2 3" key="1">
    <citation type="journal article" date="2010" name="J. Bacteriol.">
        <title>The complete genome sequence of Croceibacter atlanticus HTCC2559T.</title>
        <authorList>
            <person name="Oh H.M."/>
            <person name="Kang I."/>
            <person name="Ferriera S."/>
            <person name="Giovannoni S.J."/>
            <person name="Cho J.C."/>
        </authorList>
    </citation>
    <scope>NUCLEOTIDE SEQUENCE [LARGE SCALE GENOMIC DNA]</scope>
    <source>
        <strain evidence="3">ATCC BAA-628 / HTCC2559 / KCTC 12090</strain>
    </source>
</reference>
<evidence type="ECO:0000313" key="2">
    <source>
        <dbReference type="EMBL" id="EAP86544.1"/>
    </source>
</evidence>
<keyword evidence="1" id="KW-0732">Signal</keyword>
<dbReference type="RefSeq" id="WP_013187925.1">
    <property type="nucleotide sequence ID" value="NC_014230.1"/>
</dbReference>
<sequence length="159" mass="17654">MKKLIMFCFAVTVLASCGTSKVVKEAKSTFKGAWTLNTITYPGASGDFAVTLFNDTSKACFENSDWFFVANNNEGTYTITNTGCPSGERNFIWTIQEVNETTGNYDFLLKPVNEKGKSETGNTGFRVNLVSLTDTAMTWEQTVSLDGKPFTIRMNFNKK</sequence>
<feature type="signal peptide" evidence="1">
    <location>
        <begin position="1"/>
        <end position="15"/>
    </location>
</feature>
<dbReference type="GeneID" id="89453917"/>
<evidence type="ECO:0000256" key="1">
    <source>
        <dbReference type="SAM" id="SignalP"/>
    </source>
</evidence>
<dbReference type="AlphaFoldDB" id="A3U9Q8"/>
<dbReference type="STRING" id="216432.CA2559_10928"/>
<dbReference type="eggNOG" id="ENOG502ZSBD">
    <property type="taxonomic scope" value="Bacteria"/>
</dbReference>
<dbReference type="KEGG" id="cat:CA2559_10928"/>
<protein>
    <submittedName>
        <fullName evidence="2">Uncharacterized protein</fullName>
    </submittedName>
</protein>
<dbReference type="PROSITE" id="PS51257">
    <property type="entry name" value="PROKAR_LIPOPROTEIN"/>
    <property type="match status" value="1"/>
</dbReference>
<evidence type="ECO:0000313" key="3">
    <source>
        <dbReference type="Proteomes" id="UP000002297"/>
    </source>
</evidence>
<gene>
    <name evidence="2" type="ordered locus">CA2559_10928</name>
</gene>
<proteinExistence type="predicted"/>
<feature type="chain" id="PRO_5012452127" evidence="1">
    <location>
        <begin position="16"/>
        <end position="159"/>
    </location>
</feature>
<dbReference type="EMBL" id="CP002046">
    <property type="protein sequence ID" value="EAP86544.1"/>
    <property type="molecule type" value="Genomic_DNA"/>
</dbReference>
<accession>A3U9Q8</accession>
<name>A3U9Q8_CROAH</name>
<dbReference type="OrthoDB" id="1121756at2"/>